<sequence length="270" mass="30904">MLSMFVSRKRKREEMAATKNPTAVDEEMEIIEEYFILDPDDIDDQREEMDQMEVEESNVLFCYNNSNNLSKTINFDHTITRESASYFGNSYRVYSEKSEERSSRNPRGLDESKFSLLHEKNTILTKRGISNNSLTNQTLIDSNQVFSENSDERSSQGCSGLDKSEIDLLHEHNELLDNCSISGNSSTNHTILHTIQVFSEKSEEKSSRDPIVEIMAKITTYKISWITITLTLTLIRYISRCPARPSRGCSTRCLLDSHGTLSTSRRSLDL</sequence>
<dbReference type="AlphaFoldDB" id="A0AAV7IRU8"/>
<protein>
    <submittedName>
        <fullName evidence="1">Uncharacterized protein</fullName>
    </submittedName>
</protein>
<name>A0AAV7IRU8_COTGL</name>
<accession>A0AAV7IRU8</accession>
<keyword evidence="2" id="KW-1185">Reference proteome</keyword>
<reference evidence="1 2" key="1">
    <citation type="journal article" date="2021" name="J. Hered.">
        <title>A chromosome-level genome assembly of the parasitoid wasp, Cotesia glomerata (Hymenoptera: Braconidae).</title>
        <authorList>
            <person name="Pinto B.J."/>
            <person name="Weis J.J."/>
            <person name="Gamble T."/>
            <person name="Ode P.J."/>
            <person name="Paul R."/>
            <person name="Zaspel J.M."/>
        </authorList>
    </citation>
    <scope>NUCLEOTIDE SEQUENCE [LARGE SCALE GENOMIC DNA]</scope>
    <source>
        <strain evidence="1">CgM1</strain>
    </source>
</reference>
<dbReference type="Proteomes" id="UP000826195">
    <property type="component" value="Unassembled WGS sequence"/>
</dbReference>
<comment type="caution">
    <text evidence="1">The sequence shown here is derived from an EMBL/GenBank/DDBJ whole genome shotgun (WGS) entry which is preliminary data.</text>
</comment>
<dbReference type="EMBL" id="JAHXZJ010001119">
    <property type="protein sequence ID" value="KAH0555395.1"/>
    <property type="molecule type" value="Genomic_DNA"/>
</dbReference>
<gene>
    <name evidence="1" type="ORF">KQX54_018436</name>
</gene>
<proteinExistence type="predicted"/>
<evidence type="ECO:0000313" key="2">
    <source>
        <dbReference type="Proteomes" id="UP000826195"/>
    </source>
</evidence>
<organism evidence="1 2">
    <name type="scientific">Cotesia glomerata</name>
    <name type="common">Lepidopteran parasitic wasp</name>
    <name type="synonym">Apanteles glomeratus</name>
    <dbReference type="NCBI Taxonomy" id="32391"/>
    <lineage>
        <taxon>Eukaryota</taxon>
        <taxon>Metazoa</taxon>
        <taxon>Ecdysozoa</taxon>
        <taxon>Arthropoda</taxon>
        <taxon>Hexapoda</taxon>
        <taxon>Insecta</taxon>
        <taxon>Pterygota</taxon>
        <taxon>Neoptera</taxon>
        <taxon>Endopterygota</taxon>
        <taxon>Hymenoptera</taxon>
        <taxon>Apocrita</taxon>
        <taxon>Ichneumonoidea</taxon>
        <taxon>Braconidae</taxon>
        <taxon>Microgastrinae</taxon>
        <taxon>Cotesia</taxon>
    </lineage>
</organism>
<evidence type="ECO:0000313" key="1">
    <source>
        <dbReference type="EMBL" id="KAH0555395.1"/>
    </source>
</evidence>